<dbReference type="InterPro" id="IPR013766">
    <property type="entry name" value="Thioredoxin_domain"/>
</dbReference>
<dbReference type="Proteomes" id="UP000198847">
    <property type="component" value="Unassembled WGS sequence"/>
</dbReference>
<dbReference type="RefSeq" id="WP_091743513.1">
    <property type="nucleotide sequence ID" value="NZ_FODY01000001.1"/>
</dbReference>
<dbReference type="InterPro" id="IPR017937">
    <property type="entry name" value="Thioredoxin_CS"/>
</dbReference>
<keyword evidence="13" id="KW-1185">Reference proteome</keyword>
<dbReference type="InterPro" id="IPR005746">
    <property type="entry name" value="Thioredoxin"/>
</dbReference>
<feature type="active site" description="Nucleophile" evidence="9">
    <location>
        <position position="31"/>
    </location>
</feature>
<dbReference type="STRING" id="112903.SAMN04490178_101191"/>
<dbReference type="InterPro" id="IPR036249">
    <property type="entry name" value="Thioredoxin-like_sf"/>
</dbReference>
<dbReference type="EMBL" id="FODY01000001">
    <property type="protein sequence ID" value="SEO31762.1"/>
    <property type="molecule type" value="Genomic_DNA"/>
</dbReference>
<dbReference type="CDD" id="cd02947">
    <property type="entry name" value="TRX_family"/>
    <property type="match status" value="1"/>
</dbReference>
<dbReference type="PRINTS" id="PR00421">
    <property type="entry name" value="THIOREDOXIN"/>
</dbReference>
<dbReference type="Pfam" id="PF00085">
    <property type="entry name" value="Thioredoxin"/>
    <property type="match status" value="1"/>
</dbReference>
<evidence type="ECO:0000256" key="7">
    <source>
        <dbReference type="NCBIfam" id="TIGR01068"/>
    </source>
</evidence>
<dbReference type="NCBIfam" id="TIGR01068">
    <property type="entry name" value="thioredoxin"/>
    <property type="match status" value="1"/>
</dbReference>
<evidence type="ECO:0000256" key="3">
    <source>
        <dbReference type="ARBA" id="ARBA00022448"/>
    </source>
</evidence>
<feature type="active site" description="Nucleophile" evidence="9">
    <location>
        <position position="34"/>
    </location>
</feature>
<evidence type="ECO:0000256" key="5">
    <source>
        <dbReference type="ARBA" id="ARBA00023157"/>
    </source>
</evidence>
<name>A0A1H8NQ64_9FIRM</name>
<evidence type="ECO:0000313" key="12">
    <source>
        <dbReference type="EMBL" id="SEO31762.1"/>
    </source>
</evidence>
<dbReference type="PANTHER" id="PTHR45663:SF11">
    <property type="entry name" value="GEO12009P1"/>
    <property type="match status" value="1"/>
</dbReference>
<evidence type="ECO:0000256" key="6">
    <source>
        <dbReference type="ARBA" id="ARBA00023284"/>
    </source>
</evidence>
<dbReference type="FunFam" id="3.40.30.10:FF:000001">
    <property type="entry name" value="Thioredoxin"/>
    <property type="match status" value="1"/>
</dbReference>
<dbReference type="PROSITE" id="PS51352">
    <property type="entry name" value="THIOREDOXIN_2"/>
    <property type="match status" value="1"/>
</dbReference>
<accession>A0A1H8NQ64</accession>
<feature type="domain" description="Thioredoxin" evidence="11">
    <location>
        <begin position="1"/>
        <end position="106"/>
    </location>
</feature>
<protein>
    <recommendedName>
        <fullName evidence="2 7">Thioredoxin</fullName>
    </recommendedName>
</protein>
<dbReference type="GO" id="GO:0015035">
    <property type="term" value="F:protein-disulfide reductase activity"/>
    <property type="evidence" value="ECO:0007669"/>
    <property type="project" value="UniProtKB-UniRule"/>
</dbReference>
<dbReference type="AlphaFoldDB" id="A0A1H8NQ64"/>
<dbReference type="SUPFAM" id="SSF52833">
    <property type="entry name" value="Thioredoxin-like"/>
    <property type="match status" value="1"/>
</dbReference>
<evidence type="ECO:0000259" key="11">
    <source>
        <dbReference type="PROSITE" id="PS51352"/>
    </source>
</evidence>
<evidence type="ECO:0000256" key="4">
    <source>
        <dbReference type="ARBA" id="ARBA00022982"/>
    </source>
</evidence>
<comment type="similarity">
    <text evidence="1 8">Belongs to the thioredoxin family.</text>
</comment>
<gene>
    <name evidence="12" type="ORF">SAMN04490178_101191</name>
</gene>
<dbReference type="Gene3D" id="3.40.30.10">
    <property type="entry name" value="Glutaredoxin"/>
    <property type="match status" value="1"/>
</dbReference>
<evidence type="ECO:0000313" key="13">
    <source>
        <dbReference type="Proteomes" id="UP000198847"/>
    </source>
</evidence>
<keyword evidence="6 10" id="KW-0676">Redox-active center</keyword>
<dbReference type="PROSITE" id="PS00194">
    <property type="entry name" value="THIOREDOXIN_1"/>
    <property type="match status" value="1"/>
</dbReference>
<sequence length="106" mass="11692">MSVITISSPAEFTQTIAADKPVLVDFWASWCGPCKMVAPEIEAVAEEYEGKAVIAKVNIDEQAELASQYNVMSIPTILIFKAGQEVNRLVGYRPRKDFSVALEKNL</sequence>
<evidence type="ECO:0000256" key="8">
    <source>
        <dbReference type="PIRNR" id="PIRNR000077"/>
    </source>
</evidence>
<dbReference type="PANTHER" id="PTHR45663">
    <property type="entry name" value="GEO12009P1"/>
    <property type="match status" value="1"/>
</dbReference>
<keyword evidence="3" id="KW-0813">Transport</keyword>
<proteinExistence type="inferred from homology"/>
<evidence type="ECO:0000256" key="2">
    <source>
        <dbReference type="ARBA" id="ARBA00020570"/>
    </source>
</evidence>
<reference evidence="12 13" key="1">
    <citation type="submission" date="2016-10" db="EMBL/GenBank/DDBJ databases">
        <authorList>
            <person name="de Groot N.N."/>
        </authorList>
    </citation>
    <scope>NUCLEOTIDE SEQUENCE [LARGE SCALE GENOMIC DNA]</scope>
    <source>
        <strain evidence="12 13">DSM 13305</strain>
    </source>
</reference>
<dbReference type="GO" id="GO:0005829">
    <property type="term" value="C:cytosol"/>
    <property type="evidence" value="ECO:0007669"/>
    <property type="project" value="TreeGrafter"/>
</dbReference>
<evidence type="ECO:0000256" key="9">
    <source>
        <dbReference type="PIRSR" id="PIRSR000077-1"/>
    </source>
</evidence>
<dbReference type="GO" id="GO:0045454">
    <property type="term" value="P:cell redox homeostasis"/>
    <property type="evidence" value="ECO:0007669"/>
    <property type="project" value="TreeGrafter"/>
</dbReference>
<feature type="site" description="Contributes to redox potential value" evidence="9">
    <location>
        <position position="32"/>
    </location>
</feature>
<keyword evidence="4" id="KW-0249">Electron transport</keyword>
<evidence type="ECO:0000256" key="10">
    <source>
        <dbReference type="PIRSR" id="PIRSR000077-4"/>
    </source>
</evidence>
<keyword evidence="5 10" id="KW-1015">Disulfide bond</keyword>
<dbReference type="PIRSF" id="PIRSF000077">
    <property type="entry name" value="Thioredoxin"/>
    <property type="match status" value="1"/>
</dbReference>
<feature type="site" description="Contributes to redox potential value" evidence="9">
    <location>
        <position position="33"/>
    </location>
</feature>
<evidence type="ECO:0000256" key="1">
    <source>
        <dbReference type="ARBA" id="ARBA00008987"/>
    </source>
</evidence>
<dbReference type="OrthoDB" id="9790390at2"/>
<organism evidence="12 13">
    <name type="scientific">Propionispora vibrioides</name>
    <dbReference type="NCBI Taxonomy" id="112903"/>
    <lineage>
        <taxon>Bacteria</taxon>
        <taxon>Bacillati</taxon>
        <taxon>Bacillota</taxon>
        <taxon>Negativicutes</taxon>
        <taxon>Selenomonadales</taxon>
        <taxon>Sporomusaceae</taxon>
        <taxon>Propionispora</taxon>
    </lineage>
</organism>
<feature type="site" description="Deprotonates C-terminal active site Cys" evidence="9">
    <location>
        <position position="25"/>
    </location>
</feature>
<feature type="disulfide bond" description="Redox-active" evidence="10">
    <location>
        <begin position="31"/>
        <end position="34"/>
    </location>
</feature>